<evidence type="ECO:0000256" key="1">
    <source>
        <dbReference type="SAM" id="SignalP"/>
    </source>
</evidence>
<evidence type="ECO:0000313" key="6">
    <source>
        <dbReference type="Proteomes" id="UP000037088"/>
    </source>
</evidence>
<evidence type="ECO:0000259" key="2">
    <source>
        <dbReference type="Pfam" id="PF24295"/>
    </source>
</evidence>
<proteinExistence type="predicted"/>
<feature type="domain" description="DUF7480" evidence="2">
    <location>
        <begin position="28"/>
        <end position="125"/>
    </location>
</feature>
<feature type="signal peptide" evidence="1">
    <location>
        <begin position="1"/>
        <end position="20"/>
    </location>
</feature>
<dbReference type="EMBL" id="JRXE01000015">
    <property type="protein sequence ID" value="KOC89575.1"/>
    <property type="molecule type" value="Genomic_DNA"/>
</dbReference>
<accession>A0A0L7T2P4</accession>
<reference evidence="5 6" key="1">
    <citation type="journal article" date="2015" name="Int. J. Syst. Evol. Microbiol.">
        <title>Erwinia iniecta sp. nov., isolated from Russian wheat aphids (Diuraphis noxia).</title>
        <authorList>
            <person name="Campillo T."/>
            <person name="Luna E."/>
            <person name="Portier P."/>
            <person name="Fischer-Le Saux M."/>
            <person name="Lapitan N."/>
            <person name="Tisserat N.A."/>
            <person name="Leach J.E."/>
        </authorList>
    </citation>
    <scope>NUCLEOTIDE SEQUENCE [LARGE SCALE GENOMIC DNA]</scope>
    <source>
        <strain evidence="3 6">B120</strain>
        <strain evidence="4 5">B149</strain>
    </source>
</reference>
<feature type="chain" id="PRO_5008219365" description="DUF7480 domain-containing protein" evidence="1">
    <location>
        <begin position="21"/>
        <end position="135"/>
    </location>
</feature>
<evidence type="ECO:0000313" key="3">
    <source>
        <dbReference type="EMBL" id="KOC89575.1"/>
    </source>
</evidence>
<dbReference type="EMBL" id="JRXF01000010">
    <property type="protein sequence ID" value="KOC93871.1"/>
    <property type="molecule type" value="Genomic_DNA"/>
</dbReference>
<organism evidence="3 6">
    <name type="scientific">Winslowiella iniecta</name>
    <dbReference type="NCBI Taxonomy" id="1560201"/>
    <lineage>
        <taxon>Bacteria</taxon>
        <taxon>Pseudomonadati</taxon>
        <taxon>Pseudomonadota</taxon>
        <taxon>Gammaproteobacteria</taxon>
        <taxon>Enterobacterales</taxon>
        <taxon>Erwiniaceae</taxon>
        <taxon>Winslowiella</taxon>
    </lineage>
</organism>
<gene>
    <name evidence="3" type="ORF">NG42_12075</name>
    <name evidence="4" type="ORF">NG43_07870</name>
</gene>
<keyword evidence="1" id="KW-0732">Signal</keyword>
<dbReference type="InterPro" id="IPR055903">
    <property type="entry name" value="DUF7480"/>
</dbReference>
<evidence type="ECO:0000313" key="4">
    <source>
        <dbReference type="EMBL" id="KOC93871.1"/>
    </source>
</evidence>
<keyword evidence="6" id="KW-1185">Reference proteome</keyword>
<dbReference type="Proteomes" id="UP000036851">
    <property type="component" value="Unassembled WGS sequence"/>
</dbReference>
<dbReference type="InterPro" id="IPR054657">
    <property type="entry name" value="T6SS_periplasmic_put"/>
</dbReference>
<dbReference type="AlphaFoldDB" id="A0A0L7T2P4"/>
<dbReference type="PATRIC" id="fig|1560201.3.peg.2577"/>
<comment type="caution">
    <text evidence="3">The sequence shown here is derived from an EMBL/GenBank/DDBJ whole genome shotgun (WGS) entry which is preliminary data.</text>
</comment>
<dbReference type="Proteomes" id="UP000037088">
    <property type="component" value="Unassembled WGS sequence"/>
</dbReference>
<dbReference type="Pfam" id="PF24295">
    <property type="entry name" value="DUF7480"/>
    <property type="match status" value="1"/>
</dbReference>
<name>A0A0L7T2P4_9GAMM</name>
<protein>
    <recommendedName>
        <fullName evidence="2">DUF7480 domain-containing protein</fullName>
    </recommendedName>
</protein>
<dbReference type="PROSITE" id="PS51257">
    <property type="entry name" value="PROKAR_LIPOPROTEIN"/>
    <property type="match status" value="1"/>
</dbReference>
<dbReference type="NCBIfam" id="NF045617">
    <property type="entry name" value="mostly_LP"/>
    <property type="match status" value="1"/>
</dbReference>
<evidence type="ECO:0000313" key="5">
    <source>
        <dbReference type="Proteomes" id="UP000036851"/>
    </source>
</evidence>
<sequence>MMKSSILLLLVFILAGCESADPRPKIFPANVFTLNDHVCVLVPAAEGEFLLSVEINGTGSEERLRKVFIHNKPIYLSSQRCVPLFGYQFESGRAYGVSVQAVTQENQQNNTAGRIYTVSFSLWKDQSNKLQVAIQ</sequence>